<organism evidence="5 6">
    <name type="scientific">Cronartium quercuum f. sp. fusiforme G11</name>
    <dbReference type="NCBI Taxonomy" id="708437"/>
    <lineage>
        <taxon>Eukaryota</taxon>
        <taxon>Fungi</taxon>
        <taxon>Dikarya</taxon>
        <taxon>Basidiomycota</taxon>
        <taxon>Pucciniomycotina</taxon>
        <taxon>Pucciniomycetes</taxon>
        <taxon>Pucciniales</taxon>
        <taxon>Coleosporiaceae</taxon>
        <taxon>Cronartium</taxon>
    </lineage>
</organism>
<gene>
    <name evidence="5" type="ORF">CROQUDRAFT_45939</name>
</gene>
<dbReference type="OrthoDB" id="202825at2759"/>
<dbReference type="EMBL" id="MU167278">
    <property type="protein sequence ID" value="KAG0145367.1"/>
    <property type="molecule type" value="Genomic_DNA"/>
</dbReference>
<feature type="region of interest" description="Disordered" evidence="3">
    <location>
        <begin position="746"/>
        <end position="784"/>
    </location>
</feature>
<evidence type="ECO:0000256" key="1">
    <source>
        <dbReference type="ARBA" id="ARBA00009679"/>
    </source>
</evidence>
<comment type="similarity">
    <text evidence="1">Belongs to the MCM10 family.</text>
</comment>
<feature type="region of interest" description="Disordered" evidence="3">
    <location>
        <begin position="581"/>
        <end position="615"/>
    </location>
</feature>
<evidence type="ECO:0000259" key="4">
    <source>
        <dbReference type="Pfam" id="PF09329"/>
    </source>
</evidence>
<feature type="coiled-coil region" evidence="2">
    <location>
        <begin position="20"/>
        <end position="50"/>
    </location>
</feature>
<proteinExistence type="inferred from homology"/>
<dbReference type="InterPro" id="IPR040184">
    <property type="entry name" value="Mcm10"/>
</dbReference>
<feature type="compositionally biased region" description="Acidic residues" evidence="3">
    <location>
        <begin position="761"/>
        <end position="776"/>
    </location>
</feature>
<feature type="compositionally biased region" description="Polar residues" evidence="3">
    <location>
        <begin position="170"/>
        <end position="186"/>
    </location>
</feature>
<dbReference type="Proteomes" id="UP000886653">
    <property type="component" value="Unassembled WGS sequence"/>
</dbReference>
<accession>A0A9P6NJK9</accession>
<feature type="compositionally biased region" description="Polar residues" evidence="3">
    <location>
        <begin position="661"/>
        <end position="676"/>
    </location>
</feature>
<dbReference type="InterPro" id="IPR012340">
    <property type="entry name" value="NA-bd_OB-fold"/>
</dbReference>
<feature type="region of interest" description="Disordered" evidence="3">
    <location>
        <begin position="129"/>
        <end position="192"/>
    </location>
</feature>
<protein>
    <recommendedName>
        <fullName evidence="4">Zinc finger Mcm10/DnaG-type domain-containing protein</fullName>
    </recommendedName>
</protein>
<comment type="caution">
    <text evidence="5">The sequence shown here is derived from an EMBL/GenBank/DDBJ whole genome shotgun (WGS) entry which is preliminary data.</text>
</comment>
<name>A0A9P6NJK9_9BASI</name>
<feature type="region of interest" description="Disordered" evidence="3">
    <location>
        <begin position="292"/>
        <end position="322"/>
    </location>
</feature>
<dbReference type="GO" id="GO:0043596">
    <property type="term" value="C:nuclear replication fork"/>
    <property type="evidence" value="ECO:0007669"/>
    <property type="project" value="TreeGrafter"/>
</dbReference>
<dbReference type="Pfam" id="PF09329">
    <property type="entry name" value="zf-primase"/>
    <property type="match status" value="1"/>
</dbReference>
<evidence type="ECO:0000313" key="5">
    <source>
        <dbReference type="EMBL" id="KAG0145367.1"/>
    </source>
</evidence>
<evidence type="ECO:0000256" key="3">
    <source>
        <dbReference type="SAM" id="MobiDB-lite"/>
    </source>
</evidence>
<evidence type="ECO:0000313" key="6">
    <source>
        <dbReference type="Proteomes" id="UP000886653"/>
    </source>
</evidence>
<feature type="region of interest" description="Disordered" evidence="3">
    <location>
        <begin position="652"/>
        <end position="707"/>
    </location>
</feature>
<sequence>MFPSSKPVEKKKPEVRTISKTAAEAEIQKLKRYVAELEEKEKENQRCSNVLVPCSPSPRKKKRTCQVIELAEKQISRAQPVPTSVARGVGAALPACQDSADPRDALLTSRPKSTLMAELETVRTSLKTNATVRTVPRNTSFSEPHLGSSSNVQPSPFCSTRVKASGAPAPTTSKPIQPAQNQSEPQADSRASDLTLRTEIPLGPVTFRPPLGDADFDTLEPNSNVRLKKRLLSHADLQEHLHGRHLVRINELYSIIRKLDNGKSKGGTEWDVPLVGDWVLFAVIGEKGDFKLTNPQVDHKPVKPPPKGKGKASAGDENDDDLDARLRRDEETQDARTEAEFSIAHRTRKRKHYVNLKLVDLSSKAVSQSGSGIVNMLLFESEEEILTETVDADGAPTVEKSYRGGSGGAYEKFWKEQPGTLLAILNPKVLKSRPLPNRGTGTLDVLSITPEKAASVMVIGRARDLGNCTAKRLDTGQVCGSWCDLRTSGGAEDDEDVSKSLSVCEFHLQRQISKTRAGRAEFFASTSGMTKQVGTNFNPTSMRKNGKSKEYDPVKKIGLLPATTSKGARVINGQVTYVCPGNMPNPTRPSGLKKDRWDQPLDAEKMDRLRRRRTREMADKELKALLKHEGGEKNPSLGGQYLLDAQRLLNAKQKKADQAASDGQPSNAKNASSKPRQTFDDTLVQAIGHDPTSLSKQLVREPLTSEDRSSMFLDLLGKDGPVKTIGPETLRSADAKYGARVSIPQKKPAAQTVPVKPIMVQEEEEMDGESGSDSDDSLIVLPPS</sequence>
<keyword evidence="6" id="KW-1185">Reference proteome</keyword>
<dbReference type="GO" id="GO:0003697">
    <property type="term" value="F:single-stranded DNA binding"/>
    <property type="evidence" value="ECO:0007669"/>
    <property type="project" value="InterPro"/>
</dbReference>
<reference evidence="5" key="1">
    <citation type="submission" date="2013-11" db="EMBL/GenBank/DDBJ databases">
        <title>Genome sequence of the fusiform rust pathogen reveals effectors for host alternation and coevolution with pine.</title>
        <authorList>
            <consortium name="DOE Joint Genome Institute"/>
            <person name="Smith K."/>
            <person name="Pendleton A."/>
            <person name="Kubisiak T."/>
            <person name="Anderson C."/>
            <person name="Salamov A."/>
            <person name="Aerts A."/>
            <person name="Riley R."/>
            <person name="Clum A."/>
            <person name="Lindquist E."/>
            <person name="Ence D."/>
            <person name="Campbell M."/>
            <person name="Kronenberg Z."/>
            <person name="Feau N."/>
            <person name="Dhillon B."/>
            <person name="Hamelin R."/>
            <person name="Burleigh J."/>
            <person name="Smith J."/>
            <person name="Yandell M."/>
            <person name="Nelson C."/>
            <person name="Grigoriev I."/>
            <person name="Davis J."/>
        </authorList>
    </citation>
    <scope>NUCLEOTIDE SEQUENCE</scope>
    <source>
        <strain evidence="5">G11</strain>
    </source>
</reference>
<dbReference type="GO" id="GO:0006270">
    <property type="term" value="P:DNA replication initiation"/>
    <property type="evidence" value="ECO:0007669"/>
    <property type="project" value="InterPro"/>
</dbReference>
<dbReference type="GO" id="GO:0003688">
    <property type="term" value="F:DNA replication origin binding"/>
    <property type="evidence" value="ECO:0007669"/>
    <property type="project" value="TreeGrafter"/>
</dbReference>
<evidence type="ECO:0000256" key="2">
    <source>
        <dbReference type="SAM" id="Coils"/>
    </source>
</evidence>
<keyword evidence="2" id="KW-0175">Coiled coil</keyword>
<dbReference type="AlphaFoldDB" id="A0A9P6NJK9"/>
<feature type="compositionally biased region" description="Basic and acidic residues" evidence="3">
    <location>
        <begin position="592"/>
        <end position="607"/>
    </location>
</feature>
<feature type="compositionally biased region" description="Polar residues" evidence="3">
    <location>
        <begin position="129"/>
        <end position="158"/>
    </location>
</feature>
<dbReference type="Gene3D" id="2.40.50.140">
    <property type="entry name" value="Nucleic acid-binding proteins"/>
    <property type="match status" value="1"/>
</dbReference>
<dbReference type="InterPro" id="IPR015408">
    <property type="entry name" value="Znf_Mcm10/DnaG"/>
</dbReference>
<dbReference type="PANTHER" id="PTHR13454:SF11">
    <property type="entry name" value="PROTEIN MCM10 HOMOLOG"/>
    <property type="match status" value="1"/>
</dbReference>
<dbReference type="PANTHER" id="PTHR13454">
    <property type="entry name" value="PROTEIN MCM10 HOMOLOG"/>
    <property type="match status" value="1"/>
</dbReference>
<feature type="domain" description="Zinc finger Mcm10/DnaG-type" evidence="4">
    <location>
        <begin position="460"/>
        <end position="519"/>
    </location>
</feature>